<keyword evidence="3" id="KW-1185">Reference proteome</keyword>
<dbReference type="InterPro" id="IPR035986">
    <property type="entry name" value="PKD_dom_sf"/>
</dbReference>
<reference evidence="2 3" key="2">
    <citation type="submission" date="2019-01" db="EMBL/GenBank/DDBJ databases">
        <title>Hymenobacter humicola sp. nov., isolated from soils in Antarctica.</title>
        <authorList>
            <person name="Sedlacek I."/>
            <person name="Holochova P."/>
            <person name="Kralova S."/>
            <person name="Pantucek R."/>
            <person name="Stankova E."/>
            <person name="Vrbovska V."/>
            <person name="Kristofova L."/>
            <person name="Svec P."/>
            <person name="Busse H.-J."/>
        </authorList>
    </citation>
    <scope>NUCLEOTIDE SEQUENCE [LARGE SCALE GENOMIC DNA]</scope>
    <source>
        <strain evidence="2 3">CCM 8852</strain>
    </source>
</reference>
<sequence>MNQPVPLLRGGKTGFATAVLALVLPLFPLLTQAQSCPAAPSNCTPGNAPTANVAYGMGIFNVTLGSLNNTTSGAQEGYKDYSCTLAAATLAVGTDVPISIRTNNNADETVRVWADLNNDGVFNTTTELLFSSDAKRLHTGTVRLPATTVPGVRLRLRVAADYANAPVPAPCSTPQYSQTEDYALIATSSTQTPVADFQAAPTQTCSGVVQFTDLSQNGPTSWLWNFGDGTTSTLRSPSHSYATAGTFTVMLTATNAVGSSSKTRASYITYDNVVPVAATCTPATAAYCCGYGITQFTLGNFTQASANGQVGYQDFTCSGKAEVTAGNRYPVSLTTGPSNPQDTRIWLDANNDGIFGATELLYEALNTTSPAGTLQIPATAVLDKPLRLRVISDFVGSGFTACGGIQYGQAEDYTLTVRVNAFPPTPEFTSDYVAGSCQTGIRFTDLSQNGPTSWRWDFGDGTTSTLQNPTHTYATTGTYTVALAATNAYGTATSTRANYVVVTVPCLQYCAASGLNSAFWITNVTLTTPQSAAFVNNSAADANGYGNYAGQVMTVRQGQNSTLSVTTNAAFQRVTSVWVDWNRDGFFATSELVSNAISTNPASIVLTVPTTQGLAGITRMRIMARLDNNTAVACTGTQPRNNSEIEDYSVLVVPVTATTAALSLPTLAVYPNPTPDGRLRLTETSAPDTYTVEVENVLGARLYRGQLRLGAGLETSLDLSQLPRGLYVLRLRGTHGQSAVRRLVRD</sequence>
<dbReference type="NCBIfam" id="TIGR04183">
    <property type="entry name" value="Por_Secre_tail"/>
    <property type="match status" value="1"/>
</dbReference>
<dbReference type="SMART" id="SM00089">
    <property type="entry name" value="PKD"/>
    <property type="match status" value="2"/>
</dbReference>
<feature type="domain" description="PKD" evidence="1">
    <location>
        <begin position="424"/>
        <end position="507"/>
    </location>
</feature>
<dbReference type="Pfam" id="PF20009">
    <property type="entry name" value="GEVED"/>
    <property type="match status" value="3"/>
</dbReference>
<gene>
    <name evidence="2" type="ORF">D0T11_09800</name>
</gene>
<dbReference type="InterPro" id="IPR013783">
    <property type="entry name" value="Ig-like_fold"/>
</dbReference>
<dbReference type="PROSITE" id="PS50093">
    <property type="entry name" value="PKD"/>
    <property type="match status" value="2"/>
</dbReference>
<comment type="caution">
    <text evidence="2">The sequence shown here is derived from an EMBL/GenBank/DDBJ whole genome shotgun (WGS) entry which is preliminary data.</text>
</comment>
<dbReference type="EMBL" id="QYCN01000012">
    <property type="protein sequence ID" value="RIY10485.1"/>
    <property type="molecule type" value="Genomic_DNA"/>
</dbReference>
<organism evidence="2 3">
    <name type="scientific">Hymenobacter rubripertinctus</name>
    <dbReference type="NCBI Taxonomy" id="2029981"/>
    <lineage>
        <taxon>Bacteria</taxon>
        <taxon>Pseudomonadati</taxon>
        <taxon>Bacteroidota</taxon>
        <taxon>Cytophagia</taxon>
        <taxon>Cytophagales</taxon>
        <taxon>Hymenobacteraceae</taxon>
        <taxon>Hymenobacter</taxon>
    </lineage>
</organism>
<dbReference type="InterPro" id="IPR022409">
    <property type="entry name" value="PKD/Chitinase_dom"/>
</dbReference>
<name>A0A418QZ90_9BACT</name>
<dbReference type="SUPFAM" id="SSF49299">
    <property type="entry name" value="PKD domain"/>
    <property type="match status" value="2"/>
</dbReference>
<dbReference type="CDD" id="cd00146">
    <property type="entry name" value="PKD"/>
    <property type="match status" value="2"/>
</dbReference>
<dbReference type="InterPro" id="IPR045474">
    <property type="entry name" value="GEVED"/>
</dbReference>
<dbReference type="RefSeq" id="WP_119655611.1">
    <property type="nucleotide sequence ID" value="NZ_JBHUOI010000017.1"/>
</dbReference>
<dbReference type="Gene3D" id="2.60.40.10">
    <property type="entry name" value="Immunoglobulins"/>
    <property type="match status" value="2"/>
</dbReference>
<dbReference type="PANTHER" id="PTHR36842">
    <property type="entry name" value="PROTEIN TOLB HOMOLOG"/>
    <property type="match status" value="1"/>
</dbReference>
<reference evidence="2 3" key="1">
    <citation type="submission" date="2018-09" db="EMBL/GenBank/DDBJ databases">
        <authorList>
            <person name="Zeman M."/>
            <person name="Pardy F."/>
        </authorList>
    </citation>
    <scope>NUCLEOTIDE SEQUENCE [LARGE SCALE GENOMIC DNA]</scope>
    <source>
        <strain evidence="2 3">CCM 8852</strain>
    </source>
</reference>
<feature type="domain" description="PKD" evidence="1">
    <location>
        <begin position="192"/>
        <end position="269"/>
    </location>
</feature>
<proteinExistence type="predicted"/>
<dbReference type="AlphaFoldDB" id="A0A418QZ90"/>
<dbReference type="Pfam" id="PF18911">
    <property type="entry name" value="PKD_4"/>
    <property type="match status" value="2"/>
</dbReference>
<dbReference type="PANTHER" id="PTHR36842:SF1">
    <property type="entry name" value="PROTEIN TOLB"/>
    <property type="match status" value="1"/>
</dbReference>
<dbReference type="InterPro" id="IPR000601">
    <property type="entry name" value="PKD_dom"/>
</dbReference>
<dbReference type="OrthoDB" id="1521709at2"/>
<protein>
    <submittedName>
        <fullName evidence="2">PKD domain-containing protein</fullName>
    </submittedName>
</protein>
<evidence type="ECO:0000313" key="3">
    <source>
        <dbReference type="Proteomes" id="UP000284250"/>
    </source>
</evidence>
<accession>A0A418QZ90</accession>
<evidence type="ECO:0000313" key="2">
    <source>
        <dbReference type="EMBL" id="RIY10485.1"/>
    </source>
</evidence>
<evidence type="ECO:0000259" key="1">
    <source>
        <dbReference type="PROSITE" id="PS50093"/>
    </source>
</evidence>
<dbReference type="InterPro" id="IPR026444">
    <property type="entry name" value="Secre_tail"/>
</dbReference>
<dbReference type="FunFam" id="2.60.40.10:FF:000270">
    <property type="entry name" value="Cell surface protein"/>
    <property type="match status" value="2"/>
</dbReference>
<dbReference type="Proteomes" id="UP000284250">
    <property type="component" value="Unassembled WGS sequence"/>
</dbReference>